<evidence type="ECO:0000256" key="1">
    <source>
        <dbReference type="ARBA" id="ARBA00000900"/>
    </source>
</evidence>
<feature type="region of interest" description="Disordered" evidence="12">
    <location>
        <begin position="957"/>
        <end position="1035"/>
    </location>
</feature>
<gene>
    <name evidence="15" type="primary">LOC109486236</name>
</gene>
<dbReference type="InterPro" id="IPR056870">
    <property type="entry name" value="TTC3/DZIP3/RBM44-like_helical"/>
</dbReference>
<feature type="region of interest" description="Disordered" evidence="12">
    <location>
        <begin position="273"/>
        <end position="388"/>
    </location>
</feature>
<dbReference type="Pfam" id="PF24812">
    <property type="entry name" value="WHD_TTC3"/>
    <property type="match status" value="1"/>
</dbReference>
<evidence type="ECO:0000313" key="15">
    <source>
        <dbReference type="RefSeq" id="XP_019645526.1"/>
    </source>
</evidence>
<evidence type="ECO:0000313" key="14">
    <source>
        <dbReference type="Proteomes" id="UP000515135"/>
    </source>
</evidence>
<feature type="region of interest" description="Disordered" evidence="12">
    <location>
        <begin position="730"/>
        <end position="789"/>
    </location>
</feature>
<feature type="region of interest" description="Disordered" evidence="12">
    <location>
        <begin position="1067"/>
        <end position="1120"/>
    </location>
</feature>
<dbReference type="InterPro" id="IPR001841">
    <property type="entry name" value="Znf_RING"/>
</dbReference>
<evidence type="ECO:0000259" key="13">
    <source>
        <dbReference type="PROSITE" id="PS50089"/>
    </source>
</evidence>
<dbReference type="RefSeq" id="XP_019645526.1">
    <property type="nucleotide sequence ID" value="XM_019789967.1"/>
</dbReference>
<dbReference type="InterPro" id="IPR056871">
    <property type="entry name" value="WH_TTC3"/>
</dbReference>
<evidence type="ECO:0000256" key="12">
    <source>
        <dbReference type="SAM" id="MobiDB-lite"/>
    </source>
</evidence>
<feature type="region of interest" description="Disordered" evidence="12">
    <location>
        <begin position="1184"/>
        <end position="1227"/>
    </location>
</feature>
<dbReference type="SUPFAM" id="SSF48452">
    <property type="entry name" value="TPR-like"/>
    <property type="match status" value="1"/>
</dbReference>
<evidence type="ECO:0000256" key="2">
    <source>
        <dbReference type="ARBA" id="ARBA00004496"/>
    </source>
</evidence>
<dbReference type="Pfam" id="PF19179">
    <property type="entry name" value="TTC3_DZIP3_dom"/>
    <property type="match status" value="1"/>
</dbReference>
<feature type="compositionally biased region" description="Pro residues" evidence="12">
    <location>
        <begin position="1538"/>
        <end position="1557"/>
    </location>
</feature>
<feature type="compositionally biased region" description="Basic residues" evidence="12">
    <location>
        <begin position="775"/>
        <end position="785"/>
    </location>
</feature>
<feature type="compositionally biased region" description="Pro residues" evidence="12">
    <location>
        <begin position="1491"/>
        <end position="1500"/>
    </location>
</feature>
<dbReference type="PANTHER" id="PTHR17550">
    <property type="entry name" value="E3 UBIQUITIN-PROTEIN LIGASE TTC3"/>
    <property type="match status" value="1"/>
</dbReference>
<dbReference type="OrthoDB" id="8062037at2759"/>
<dbReference type="GO" id="GO:0005737">
    <property type="term" value="C:cytoplasm"/>
    <property type="evidence" value="ECO:0007669"/>
    <property type="project" value="UniProtKB-SubCell"/>
</dbReference>
<dbReference type="PRINTS" id="PR01217">
    <property type="entry name" value="PRICHEXTENSN"/>
</dbReference>
<keyword evidence="9" id="KW-0862">Zinc</keyword>
<feature type="region of interest" description="Disordered" evidence="12">
    <location>
        <begin position="1731"/>
        <end position="1784"/>
    </location>
</feature>
<evidence type="ECO:0000256" key="7">
    <source>
        <dbReference type="ARBA" id="ARBA00022723"/>
    </source>
</evidence>
<feature type="compositionally biased region" description="Low complexity" evidence="12">
    <location>
        <begin position="973"/>
        <end position="987"/>
    </location>
</feature>
<dbReference type="CDD" id="cd16481">
    <property type="entry name" value="RING-H2_TTC3"/>
    <property type="match status" value="1"/>
</dbReference>
<dbReference type="Pfam" id="PF13639">
    <property type="entry name" value="zf-RING_2"/>
    <property type="match status" value="1"/>
</dbReference>
<dbReference type="Pfam" id="PF24905">
    <property type="entry name" value="TTC3_9th"/>
    <property type="match status" value="1"/>
</dbReference>
<dbReference type="GO" id="GO:0008270">
    <property type="term" value="F:zinc ion binding"/>
    <property type="evidence" value="ECO:0007669"/>
    <property type="project" value="UniProtKB-KW"/>
</dbReference>
<dbReference type="InterPro" id="IPR019734">
    <property type="entry name" value="TPR_rpt"/>
</dbReference>
<feature type="compositionally biased region" description="Polar residues" evidence="12">
    <location>
        <begin position="1108"/>
        <end position="1118"/>
    </location>
</feature>
<dbReference type="InterPro" id="IPR056872">
    <property type="entry name" value="TTC3/DZIP3-like_helical"/>
</dbReference>
<comment type="pathway">
    <text evidence="3">Protein modification; protein ubiquitination.</text>
</comment>
<dbReference type="InterPro" id="IPR013083">
    <property type="entry name" value="Znf_RING/FYVE/PHD"/>
</dbReference>
<keyword evidence="7" id="KW-0479">Metal-binding</keyword>
<accession>A0A6P5AU67</accession>
<dbReference type="EC" id="2.3.2.27" evidence="4"/>
<dbReference type="InterPro" id="IPR043866">
    <property type="entry name" value="TTC3/DZIP3_dom"/>
</dbReference>
<organism evidence="14 15">
    <name type="scientific">Branchiostoma belcheri</name>
    <name type="common">Amphioxus</name>
    <dbReference type="NCBI Taxonomy" id="7741"/>
    <lineage>
        <taxon>Eukaryota</taxon>
        <taxon>Metazoa</taxon>
        <taxon>Chordata</taxon>
        <taxon>Cephalochordata</taxon>
        <taxon>Leptocardii</taxon>
        <taxon>Amphioxiformes</taxon>
        <taxon>Branchiostomatidae</taxon>
        <taxon>Branchiostoma</taxon>
    </lineage>
</organism>
<feature type="compositionally biased region" description="Low complexity" evidence="12">
    <location>
        <begin position="1738"/>
        <end position="1750"/>
    </location>
</feature>
<dbReference type="PANTHER" id="PTHR17550:SF4">
    <property type="entry name" value="E3 UBIQUITIN-PROTEIN LIGASE TTC3"/>
    <property type="match status" value="1"/>
</dbReference>
<evidence type="ECO:0000256" key="11">
    <source>
        <dbReference type="SAM" id="Coils"/>
    </source>
</evidence>
<proteinExistence type="predicted"/>
<feature type="compositionally biased region" description="Basic residues" evidence="12">
    <location>
        <begin position="672"/>
        <end position="682"/>
    </location>
</feature>
<protein>
    <recommendedName>
        <fullName evidence="4">RING-type E3 ubiquitin transferase</fullName>
        <ecNumber evidence="4">2.3.2.27</ecNumber>
    </recommendedName>
</protein>
<feature type="compositionally biased region" description="Low complexity" evidence="12">
    <location>
        <begin position="994"/>
        <end position="1012"/>
    </location>
</feature>
<evidence type="ECO:0000256" key="6">
    <source>
        <dbReference type="ARBA" id="ARBA00022679"/>
    </source>
</evidence>
<evidence type="ECO:0000256" key="4">
    <source>
        <dbReference type="ARBA" id="ARBA00012483"/>
    </source>
</evidence>
<dbReference type="Proteomes" id="UP000515135">
    <property type="component" value="Unplaced"/>
</dbReference>
<feature type="compositionally biased region" description="Basic and acidic residues" evidence="12">
    <location>
        <begin position="1201"/>
        <end position="1213"/>
    </location>
</feature>
<dbReference type="GeneID" id="109486236"/>
<keyword evidence="8 10" id="KW-0863">Zinc-finger</keyword>
<dbReference type="InterPro" id="IPR011990">
    <property type="entry name" value="TPR-like_helical_dom_sf"/>
</dbReference>
<feature type="coiled-coil region" evidence="11">
    <location>
        <begin position="1275"/>
        <end position="1323"/>
    </location>
</feature>
<feature type="domain" description="RING-type" evidence="13">
    <location>
        <begin position="1799"/>
        <end position="1839"/>
    </location>
</feature>
<feature type="compositionally biased region" description="Basic residues" evidence="12">
    <location>
        <begin position="655"/>
        <end position="664"/>
    </location>
</feature>
<comment type="catalytic activity">
    <reaction evidence="1">
        <text>S-ubiquitinyl-[E2 ubiquitin-conjugating enzyme]-L-cysteine + [acceptor protein]-L-lysine = [E2 ubiquitin-conjugating enzyme]-L-cysteine + N(6)-ubiquitinyl-[acceptor protein]-L-lysine.</text>
        <dbReference type="EC" id="2.3.2.27"/>
    </reaction>
</comment>
<evidence type="ECO:0000256" key="9">
    <source>
        <dbReference type="ARBA" id="ARBA00022833"/>
    </source>
</evidence>
<feature type="compositionally biased region" description="Basic residues" evidence="12">
    <location>
        <begin position="351"/>
        <end position="364"/>
    </location>
</feature>
<name>A0A6P5AU67_BRABE</name>
<evidence type="ECO:0000256" key="3">
    <source>
        <dbReference type="ARBA" id="ARBA00004906"/>
    </source>
</evidence>
<keyword evidence="5" id="KW-0963">Cytoplasm</keyword>
<dbReference type="Gene3D" id="3.30.40.10">
    <property type="entry name" value="Zinc/RING finger domain, C3HC4 (zinc finger)"/>
    <property type="match status" value="1"/>
</dbReference>
<evidence type="ECO:0000256" key="5">
    <source>
        <dbReference type="ARBA" id="ARBA00022490"/>
    </source>
</evidence>
<feature type="region of interest" description="Disordered" evidence="12">
    <location>
        <begin position="1488"/>
        <end position="1579"/>
    </location>
</feature>
<evidence type="ECO:0000256" key="8">
    <source>
        <dbReference type="ARBA" id="ARBA00022771"/>
    </source>
</evidence>
<feature type="compositionally biased region" description="Acidic residues" evidence="12">
    <location>
        <begin position="306"/>
        <end position="321"/>
    </location>
</feature>
<comment type="subcellular location">
    <subcellularLocation>
        <location evidence="2">Cytoplasm</location>
    </subcellularLocation>
</comment>
<dbReference type="SMART" id="SM00028">
    <property type="entry name" value="TPR"/>
    <property type="match status" value="5"/>
</dbReference>
<dbReference type="SUPFAM" id="SSF57850">
    <property type="entry name" value="RING/U-box"/>
    <property type="match status" value="1"/>
</dbReference>
<keyword evidence="11" id="KW-0175">Coiled coil</keyword>
<dbReference type="Pfam" id="PF24525">
    <property type="entry name" value="TTC3"/>
    <property type="match status" value="1"/>
</dbReference>
<feature type="compositionally biased region" description="Polar residues" evidence="12">
    <location>
        <begin position="1090"/>
        <end position="1099"/>
    </location>
</feature>
<dbReference type="UniPathway" id="UPA00143"/>
<reference evidence="15" key="1">
    <citation type="submission" date="2025-08" db="UniProtKB">
        <authorList>
            <consortium name="RefSeq"/>
        </authorList>
    </citation>
    <scope>IDENTIFICATION</scope>
    <source>
        <tissue evidence="15">Gonad</tissue>
    </source>
</reference>
<feature type="region of interest" description="Disordered" evidence="12">
    <location>
        <begin position="644"/>
        <end position="712"/>
    </location>
</feature>
<feature type="compositionally biased region" description="Polar residues" evidence="12">
    <location>
        <begin position="1188"/>
        <end position="1200"/>
    </location>
</feature>
<dbReference type="PROSITE" id="PS50089">
    <property type="entry name" value="ZF_RING_2"/>
    <property type="match status" value="1"/>
</dbReference>
<feature type="compositionally biased region" description="Polar residues" evidence="12">
    <location>
        <begin position="1068"/>
        <end position="1081"/>
    </location>
</feature>
<keyword evidence="6" id="KW-0808">Transferase</keyword>
<dbReference type="SMART" id="SM00184">
    <property type="entry name" value="RING"/>
    <property type="match status" value="1"/>
</dbReference>
<dbReference type="GO" id="GO:0016567">
    <property type="term" value="P:protein ubiquitination"/>
    <property type="evidence" value="ECO:0007669"/>
    <property type="project" value="UniProtKB-UniPathway"/>
</dbReference>
<evidence type="ECO:0000256" key="10">
    <source>
        <dbReference type="PROSITE-ProRule" id="PRU00175"/>
    </source>
</evidence>
<feature type="compositionally biased region" description="Basic and acidic residues" evidence="12">
    <location>
        <begin position="683"/>
        <end position="693"/>
    </location>
</feature>
<feature type="compositionally biased region" description="Basic and acidic residues" evidence="12">
    <location>
        <begin position="368"/>
        <end position="388"/>
    </location>
</feature>
<sequence>MKINLLSPFLFGQVNQPDKWTAWAYQHGLLPSKKEFKIESLPREYFDAVELVEEAHDKLHSALDERILVEILDLIDKINSYNYDKVSTAVSNAEKYFPFKKICDSIQGGKKDSKMVAILLAARQLHDHVNKYTKQGKNPVSDYEEECRVDEKKATGLKKTGNECFVQGKFKQAISSYTKALYSSSFNHILYGNRAQSYLKTNDYWSALCDGKRAIVLKYDWPKGNYRLAEAYFHLGMIEKALAVNANAMKVCKASESMKADMKDIEQQAVRFKEEKEKRQKQFRKENVNGGVPDIDDVPGLVEPGSSDEETSSDDYEEEDGMPGLVSDHEFSDDDSVKVSAPKVKAESAKPKPKKPSQTRKPSKPTKASKETKVRTREREKVAREPPVDRDTQVRLDFEGHMSQGTIALSEGRVRNAIYCYSNALEMSSEHALLLKPSLVVIVVLKYSLGKAFATTELGKDLQSACVHFKDIIEEHTSITFPLAHHGLGSVYIKQNRYPDARDIIKRGLDIMSAPSARINVYNWPGSHSVIELSDVVQLKEELLKLLSTCMSPPRPDAICRYAECTGFFQSDIFLTDPDFKGFVRMECTEKCKVEFHPTCYKKNRTALHVIDKDFLLKDCFTPDCTGQVISLLMYDQDGNVKKRLQSDSVPPRPKEKKVIHRMKASGQYRLERKRIQKARRKEAKERARREKLGPPAELEEEESSLDSNDNLDLVQEVLDRASPELEEAMNKDAPEVTLNQPQDLEPVKPGSSFGYVLKKDKVEEEDSGGQQKDKKTKQRKKKSKEKSAAEIELTSSCFKFDNPPSSRLSAADAENMPEPRIFIPHQHQLNQDRPFALPERLQEQARLLEAGYGGNVNVRTGSIPFPSSLQSQSMNQPDPVKENLYSFFASLLSEGPLPLDSPKLVQDIDNFPPEAKKLVDDAGSLKSFLLGSLQFVASENMVCLLKDAGKLGLAPKREITPPLNPCAPTFTPRSSPEPDMMSDDSPVPQLMTPSDNSLQSSPDLSSSAADDVPNSGDDTGNNIAVHPPESDSSLLKATGLDNILDDDESLDNFGALDEFNEVCLVPSHTSPGEPTSNGSPPQLCVPKQAASQSPSAHSNSEEAFPDSLSQASQSSGGDSLASGLNAMVANMVANKDTIESVDSGFHSVHDDSAVLGGKVQPCRESQLDNRTADAIWASGNLWEDKSSASGDTRQGTSAERSVDSLDAEKENQYKAPGSPLQRQLKPECKEATCQATPKMHSTAVNTVPEKNYKEDYLRVVQEKDRLSALHQEALDRSMQLKNKMEAELQATQQAYVEMQMKYQKVQEDFNALSQEREASTRKWHQEKKDLCQQVSKLQGDVKALKKGEEMHKKAAQDASKDFMALSKERDRLTAAKVKLEDSVVKLDTNWQTAHRRAQEAEVLVLVTRRDHTCQMLERAMKEADMYVQNLAKQSAAQPNVAELRQLLAGWQDNVKDCKKKVGLCKQTFEEHIQQVRKGHALSSLPAIVPLMPPPPPPVPQALLQPSKGAVGNGPSPQGSEKYVSPVPPASQAAAPVTQPPKAAPTQPPPNLAPTPPTTVQKPPQAMPSPPQPSASGQETHMFAPQPILATQNHPVPPQAVNKAPVVGASSRPKPTPPLAAALQPVQVPHPNLAATQQTNGQHVHSLPAGAQAQRLENHAAAMASMNAASKNSFEKIMEKLSSMFPSYSRTQLTDVIKEVRKANLGSLSGLSLEMIIQRVAERILQRQMEEQTRQLRKQQFSRQQQGGAPARPPHQQPPQVAGGGHGARSHQAAPPAGWNAPMPQRRHVANWNDDEADCIICHDVMTPDTVCRLECGHLYHVDCIRKWLKQQSTCPTCRVHALLPDEFPSLGGTNWH</sequence>
<dbReference type="GO" id="GO:0061630">
    <property type="term" value="F:ubiquitin protein ligase activity"/>
    <property type="evidence" value="ECO:0007669"/>
    <property type="project" value="UniProtKB-EC"/>
</dbReference>
<dbReference type="KEGG" id="bbel:109486236"/>
<keyword evidence="14" id="KW-1185">Reference proteome</keyword>
<dbReference type="Gene3D" id="1.25.40.10">
    <property type="entry name" value="Tetratricopeptide repeat domain"/>
    <property type="match status" value="2"/>
</dbReference>
<feature type="compositionally biased region" description="Basic and acidic residues" evidence="12">
    <location>
        <begin position="273"/>
        <end position="287"/>
    </location>
</feature>